<evidence type="ECO:0000256" key="1">
    <source>
        <dbReference type="SAM" id="Phobius"/>
    </source>
</evidence>
<feature type="transmembrane region" description="Helical" evidence="1">
    <location>
        <begin position="113"/>
        <end position="133"/>
    </location>
</feature>
<keyword evidence="1" id="KW-0812">Transmembrane</keyword>
<feature type="transmembrane region" description="Helical" evidence="1">
    <location>
        <begin position="267"/>
        <end position="287"/>
    </location>
</feature>
<organism evidence="2 3">
    <name type="scientific">Halalkaliarchaeum desulfuricum</name>
    <dbReference type="NCBI Taxonomy" id="2055893"/>
    <lineage>
        <taxon>Archaea</taxon>
        <taxon>Methanobacteriati</taxon>
        <taxon>Methanobacteriota</taxon>
        <taxon>Stenosarchaea group</taxon>
        <taxon>Halobacteria</taxon>
        <taxon>Halobacteriales</taxon>
        <taxon>Haloferacaceae</taxon>
        <taxon>Halalkaliarchaeum</taxon>
    </lineage>
</organism>
<feature type="transmembrane region" description="Helical" evidence="1">
    <location>
        <begin position="31"/>
        <end position="48"/>
    </location>
</feature>
<dbReference type="RefSeq" id="WP_119818262.1">
    <property type="nucleotide sequence ID" value="NZ_CP025066.1"/>
</dbReference>
<feature type="transmembrane region" description="Helical" evidence="1">
    <location>
        <begin position="208"/>
        <end position="228"/>
    </location>
</feature>
<proteinExistence type="predicted"/>
<dbReference type="GeneID" id="37878264"/>
<evidence type="ECO:0000313" key="3">
    <source>
        <dbReference type="Proteomes" id="UP000263012"/>
    </source>
</evidence>
<feature type="transmembrane region" description="Helical" evidence="1">
    <location>
        <begin position="179"/>
        <end position="196"/>
    </location>
</feature>
<keyword evidence="1" id="KW-0472">Membrane</keyword>
<evidence type="ECO:0000313" key="2">
    <source>
        <dbReference type="EMBL" id="AUX09535.1"/>
    </source>
</evidence>
<feature type="transmembrane region" description="Helical" evidence="1">
    <location>
        <begin position="86"/>
        <end position="106"/>
    </location>
</feature>
<name>A0A343TKB3_9EURY</name>
<accession>A0A343TKB3</accession>
<evidence type="ECO:0008006" key="4">
    <source>
        <dbReference type="Google" id="ProtNLM"/>
    </source>
</evidence>
<dbReference type="Proteomes" id="UP000263012">
    <property type="component" value="Chromosome"/>
</dbReference>
<reference evidence="3" key="1">
    <citation type="submission" date="2017-11" db="EMBL/GenBank/DDBJ databases">
        <title>Phenotypic and genomic properties of facultatively anaerobic sulfur-reducing natronoarchaea from hypersaline soda lakes.</title>
        <authorList>
            <person name="Sorokin D.Y."/>
            <person name="Kublanov I.V."/>
            <person name="Roman P."/>
            <person name="Sinninghe Damste J.S."/>
            <person name="Golyshin P.N."/>
            <person name="Rojo D."/>
            <person name="Ciordia S."/>
            <person name="Mena M.D.C."/>
            <person name="Ferrer M."/>
            <person name="Messina E."/>
            <person name="Smedile F."/>
            <person name="La Spada G."/>
            <person name="La Cono V."/>
            <person name="Yakimov M.M."/>
        </authorList>
    </citation>
    <scope>NUCLEOTIDE SEQUENCE [LARGE SCALE GENOMIC DNA]</scope>
    <source>
        <strain evidence="3">AArc-Sl</strain>
    </source>
</reference>
<keyword evidence="1" id="KW-1133">Transmembrane helix</keyword>
<dbReference type="AlphaFoldDB" id="A0A343TKB3"/>
<protein>
    <recommendedName>
        <fullName evidence="4">Rhomboid family protein</fullName>
    </recommendedName>
</protein>
<dbReference type="EMBL" id="CP025066">
    <property type="protein sequence ID" value="AUX09535.1"/>
    <property type="molecule type" value="Genomic_DNA"/>
</dbReference>
<feature type="transmembrane region" description="Helical" evidence="1">
    <location>
        <begin position="240"/>
        <end position="261"/>
    </location>
</feature>
<dbReference type="OrthoDB" id="329038at2157"/>
<gene>
    <name evidence="2" type="ORF">AArcSl_1909</name>
</gene>
<keyword evidence="3" id="KW-1185">Reference proteome</keyword>
<dbReference type="KEGG" id="hdf:AArcSl_1909"/>
<sequence>MNWEGGPRRRLTVRILQATAAGVRRRSRWELFAVYFAVPAVLVFIHLVPGTRSWSLSLAAESPFADVTTLWTAFASSYVHVDSAHLLNNVGVYWLTMAAIHPLAVAADWRRELAGAAAGYLLVVPILVSWVSINTLGEFSNYPSAGFSGLNSAFLGFLVVVWFVALASETDAERRIDPTWAVVPFSLALGFAFVVPRNAGFLPPDPSVAALFFLVAAGGAAGLLRLDGDPRGIALSAEREFMFVFGMSVTTAGVLGSLVIVAPGTNVYAHLTGFVVGFGVPFLGFVLPRLAGR</sequence>
<feature type="transmembrane region" description="Helical" evidence="1">
    <location>
        <begin position="145"/>
        <end position="167"/>
    </location>
</feature>